<evidence type="ECO:0000259" key="10">
    <source>
        <dbReference type="PROSITE" id="PS50893"/>
    </source>
</evidence>
<dbReference type="Gene3D" id="3.40.50.300">
    <property type="entry name" value="P-loop containing nucleotide triphosphate hydrolases"/>
    <property type="match status" value="1"/>
</dbReference>
<evidence type="ECO:0000256" key="1">
    <source>
        <dbReference type="ARBA" id="ARBA00005417"/>
    </source>
</evidence>
<dbReference type="GO" id="GO:0005524">
    <property type="term" value="F:ATP binding"/>
    <property type="evidence" value="ECO:0007669"/>
    <property type="project" value="UniProtKB-KW"/>
</dbReference>
<feature type="domain" description="ABC transporter" evidence="10">
    <location>
        <begin position="4"/>
        <end position="226"/>
    </location>
</feature>
<keyword evidence="7" id="KW-0408">Iron</keyword>
<evidence type="ECO:0000256" key="8">
    <source>
        <dbReference type="ARBA" id="ARBA00023065"/>
    </source>
</evidence>
<evidence type="ECO:0000313" key="11">
    <source>
        <dbReference type="EMBL" id="WOJ91206.1"/>
    </source>
</evidence>
<organism evidence="11 12">
    <name type="scientific">Methylocapsa polymorpha</name>
    <dbReference type="NCBI Taxonomy" id="3080828"/>
    <lineage>
        <taxon>Bacteria</taxon>
        <taxon>Pseudomonadati</taxon>
        <taxon>Pseudomonadota</taxon>
        <taxon>Alphaproteobacteria</taxon>
        <taxon>Hyphomicrobiales</taxon>
        <taxon>Beijerinckiaceae</taxon>
        <taxon>Methylocapsa</taxon>
    </lineage>
</organism>
<dbReference type="SUPFAM" id="SSF52540">
    <property type="entry name" value="P-loop containing nucleoside triphosphate hydrolases"/>
    <property type="match status" value="1"/>
</dbReference>
<keyword evidence="9" id="KW-0472">Membrane</keyword>
<dbReference type="RefSeq" id="WP_407340799.1">
    <property type="nucleotide sequence ID" value="NZ_CP136862.1"/>
</dbReference>
<proteinExistence type="inferred from homology"/>
<dbReference type="InterPro" id="IPR017871">
    <property type="entry name" value="ABC_transporter-like_CS"/>
</dbReference>
<keyword evidence="2" id="KW-0813">Transport</keyword>
<dbReference type="EMBL" id="CP136862">
    <property type="protein sequence ID" value="WOJ91206.1"/>
    <property type="molecule type" value="Genomic_DNA"/>
</dbReference>
<keyword evidence="6 11" id="KW-0067">ATP-binding</keyword>
<evidence type="ECO:0000256" key="4">
    <source>
        <dbReference type="ARBA" id="ARBA00022496"/>
    </source>
</evidence>
<dbReference type="InterPro" id="IPR015853">
    <property type="entry name" value="ABC_transpr_FbpC"/>
</dbReference>
<dbReference type="InterPro" id="IPR027417">
    <property type="entry name" value="P-loop_NTPase"/>
</dbReference>
<dbReference type="SMART" id="SM00382">
    <property type="entry name" value="AAA"/>
    <property type="match status" value="1"/>
</dbReference>
<dbReference type="PANTHER" id="PTHR42781:SF4">
    <property type="entry name" value="SPERMIDINE_PUTRESCINE IMPORT ATP-BINDING PROTEIN POTA"/>
    <property type="match status" value="1"/>
</dbReference>
<accession>A0ABZ0HWQ1</accession>
<protein>
    <submittedName>
        <fullName evidence="11">ABC transporter ATP-binding protein</fullName>
    </submittedName>
</protein>
<keyword evidence="12" id="KW-1185">Reference proteome</keyword>
<evidence type="ECO:0000256" key="7">
    <source>
        <dbReference type="ARBA" id="ARBA00023004"/>
    </source>
</evidence>
<keyword evidence="3" id="KW-1003">Cell membrane</keyword>
<dbReference type="PROSITE" id="PS50893">
    <property type="entry name" value="ABC_TRANSPORTER_2"/>
    <property type="match status" value="1"/>
</dbReference>
<evidence type="ECO:0000313" key="12">
    <source>
        <dbReference type="Proteomes" id="UP001626536"/>
    </source>
</evidence>
<sequence>MSMIEFREVSKAYQSRVAIDAISLKVERGERVVLFGPSGCGKSTLLHLIAGLAKPDSGDILIDGELAATAGKNLQEPEQRGIGMVFQDLALWSHMTVAENIEFGLIAKRVANRERRQRVREMVDLVRLGDYLNARPGTLSGGEQQRVALARALATAPRILLMDEPLSNLDDELSLQMRQEILRLHYDIGFTLVYVTHSHNEAKELGTRTIRLRQGRIDSASNGAAA</sequence>
<keyword evidence="4" id="KW-0410">Iron transport</keyword>
<name>A0ABZ0HWQ1_9HYPH</name>
<dbReference type="PANTHER" id="PTHR42781">
    <property type="entry name" value="SPERMIDINE/PUTRESCINE IMPORT ATP-BINDING PROTEIN POTA"/>
    <property type="match status" value="1"/>
</dbReference>
<reference evidence="11 12" key="1">
    <citation type="submission" date="2023-10" db="EMBL/GenBank/DDBJ databases">
        <title>Novel methanotroph of the genus Methylocapsa from a subarctic wetland.</title>
        <authorList>
            <person name="Belova S.E."/>
            <person name="Oshkin I.Y."/>
            <person name="Miroshnikov K."/>
            <person name="Dedysh S.N."/>
        </authorList>
    </citation>
    <scope>NUCLEOTIDE SEQUENCE [LARGE SCALE GENOMIC DNA]</scope>
    <source>
        <strain evidence="11 12">RX1</strain>
    </source>
</reference>
<keyword evidence="8" id="KW-0406">Ion transport</keyword>
<evidence type="ECO:0000256" key="5">
    <source>
        <dbReference type="ARBA" id="ARBA00022741"/>
    </source>
</evidence>
<evidence type="ECO:0000256" key="6">
    <source>
        <dbReference type="ARBA" id="ARBA00022840"/>
    </source>
</evidence>
<evidence type="ECO:0000256" key="2">
    <source>
        <dbReference type="ARBA" id="ARBA00022448"/>
    </source>
</evidence>
<keyword evidence="5" id="KW-0547">Nucleotide-binding</keyword>
<dbReference type="CDD" id="cd03259">
    <property type="entry name" value="ABC_Carb_Solutes_like"/>
    <property type="match status" value="1"/>
</dbReference>
<evidence type="ECO:0000256" key="9">
    <source>
        <dbReference type="ARBA" id="ARBA00023136"/>
    </source>
</evidence>
<dbReference type="Pfam" id="PF00005">
    <property type="entry name" value="ABC_tran"/>
    <property type="match status" value="1"/>
</dbReference>
<dbReference type="PROSITE" id="PS00211">
    <property type="entry name" value="ABC_TRANSPORTER_1"/>
    <property type="match status" value="1"/>
</dbReference>
<gene>
    <name evidence="11" type="ORF">RZS28_08035</name>
</gene>
<dbReference type="Proteomes" id="UP001626536">
    <property type="component" value="Chromosome"/>
</dbReference>
<dbReference type="InterPro" id="IPR003439">
    <property type="entry name" value="ABC_transporter-like_ATP-bd"/>
</dbReference>
<evidence type="ECO:0000256" key="3">
    <source>
        <dbReference type="ARBA" id="ARBA00022475"/>
    </source>
</evidence>
<dbReference type="InterPro" id="IPR050093">
    <property type="entry name" value="ABC_SmlMolc_Importer"/>
</dbReference>
<dbReference type="InterPro" id="IPR003593">
    <property type="entry name" value="AAA+_ATPase"/>
</dbReference>
<comment type="similarity">
    <text evidence="1">Belongs to the ABC transporter superfamily.</text>
</comment>